<gene>
    <name evidence="8" type="ORF">BUALT_Bualt12G0119900</name>
</gene>
<dbReference type="EMBL" id="WHWC01000012">
    <property type="protein sequence ID" value="KAG8372946.1"/>
    <property type="molecule type" value="Genomic_DNA"/>
</dbReference>
<comment type="subcellular location">
    <subcellularLocation>
        <location evidence="1">Membrane</location>
    </subcellularLocation>
</comment>
<dbReference type="InterPro" id="IPR013210">
    <property type="entry name" value="LRR_N_plant-typ"/>
</dbReference>
<feature type="domain" description="Leucine-rich repeat-containing N-terminal plant-type" evidence="7">
    <location>
        <begin position="28"/>
        <end position="63"/>
    </location>
</feature>
<evidence type="ECO:0000256" key="4">
    <source>
        <dbReference type="ARBA" id="ARBA00022737"/>
    </source>
</evidence>
<keyword evidence="2" id="KW-0433">Leucine-rich repeat</keyword>
<proteinExistence type="predicted"/>
<evidence type="ECO:0000313" key="9">
    <source>
        <dbReference type="Proteomes" id="UP000826271"/>
    </source>
</evidence>
<keyword evidence="9" id="KW-1185">Reference proteome</keyword>
<feature type="signal peptide" evidence="6">
    <location>
        <begin position="1"/>
        <end position="20"/>
    </location>
</feature>
<reference evidence="8" key="1">
    <citation type="submission" date="2019-10" db="EMBL/GenBank/DDBJ databases">
        <authorList>
            <person name="Zhang R."/>
            <person name="Pan Y."/>
            <person name="Wang J."/>
            <person name="Ma R."/>
            <person name="Yu S."/>
        </authorList>
    </citation>
    <scope>NUCLEOTIDE SEQUENCE</scope>
    <source>
        <strain evidence="8">LA-IB0</strain>
        <tissue evidence="8">Leaf</tissue>
    </source>
</reference>
<dbReference type="Proteomes" id="UP000826271">
    <property type="component" value="Unassembled WGS sequence"/>
</dbReference>
<evidence type="ECO:0000256" key="5">
    <source>
        <dbReference type="ARBA" id="ARBA00023136"/>
    </source>
</evidence>
<dbReference type="Gene3D" id="3.80.10.10">
    <property type="entry name" value="Ribonuclease Inhibitor"/>
    <property type="match status" value="1"/>
</dbReference>
<evidence type="ECO:0000256" key="6">
    <source>
        <dbReference type="SAM" id="SignalP"/>
    </source>
</evidence>
<name>A0AAV6WXU7_9LAMI</name>
<keyword evidence="4" id="KW-0677">Repeat</keyword>
<dbReference type="InterPro" id="IPR032675">
    <property type="entry name" value="LRR_dom_sf"/>
</dbReference>
<evidence type="ECO:0000256" key="2">
    <source>
        <dbReference type="ARBA" id="ARBA00022614"/>
    </source>
</evidence>
<dbReference type="PANTHER" id="PTHR48060:SF21">
    <property type="entry name" value="L DOMAIN-LIKE PROTEIN"/>
    <property type="match status" value="1"/>
</dbReference>
<dbReference type="InterPro" id="IPR001611">
    <property type="entry name" value="Leu-rich_rpt"/>
</dbReference>
<evidence type="ECO:0000256" key="1">
    <source>
        <dbReference type="ARBA" id="ARBA00004370"/>
    </source>
</evidence>
<evidence type="ECO:0000256" key="3">
    <source>
        <dbReference type="ARBA" id="ARBA00022729"/>
    </source>
</evidence>
<feature type="chain" id="PRO_5043865714" description="Leucine-rich repeat-containing N-terminal plant-type domain-containing protein" evidence="6">
    <location>
        <begin position="21"/>
        <end position="288"/>
    </location>
</feature>
<evidence type="ECO:0000259" key="7">
    <source>
        <dbReference type="Pfam" id="PF08263"/>
    </source>
</evidence>
<dbReference type="PANTHER" id="PTHR48060">
    <property type="entry name" value="DNA DAMAGE-REPAIR/TOLERATION PROTEIN DRT100"/>
    <property type="match status" value="1"/>
</dbReference>
<protein>
    <recommendedName>
        <fullName evidence="7">Leucine-rich repeat-containing N-terminal plant-type domain-containing protein</fullName>
    </recommendedName>
</protein>
<dbReference type="SUPFAM" id="SSF52058">
    <property type="entry name" value="L domain-like"/>
    <property type="match status" value="1"/>
</dbReference>
<dbReference type="AlphaFoldDB" id="A0AAV6WXU7"/>
<organism evidence="8 9">
    <name type="scientific">Buddleja alternifolia</name>
    <dbReference type="NCBI Taxonomy" id="168488"/>
    <lineage>
        <taxon>Eukaryota</taxon>
        <taxon>Viridiplantae</taxon>
        <taxon>Streptophyta</taxon>
        <taxon>Embryophyta</taxon>
        <taxon>Tracheophyta</taxon>
        <taxon>Spermatophyta</taxon>
        <taxon>Magnoliopsida</taxon>
        <taxon>eudicotyledons</taxon>
        <taxon>Gunneridae</taxon>
        <taxon>Pentapetalae</taxon>
        <taxon>asterids</taxon>
        <taxon>lamiids</taxon>
        <taxon>Lamiales</taxon>
        <taxon>Scrophulariaceae</taxon>
        <taxon>Buddlejeae</taxon>
        <taxon>Buddleja</taxon>
    </lineage>
</organism>
<comment type="caution">
    <text evidence="8">The sequence shown here is derived from an EMBL/GenBank/DDBJ whole genome shotgun (WGS) entry which is preliminary data.</text>
</comment>
<evidence type="ECO:0000313" key="8">
    <source>
        <dbReference type="EMBL" id="KAG8372946.1"/>
    </source>
</evidence>
<keyword evidence="5" id="KW-0472">Membrane</keyword>
<accession>A0AAV6WXU7</accession>
<keyword evidence="3 6" id="KW-0732">Signal</keyword>
<dbReference type="Pfam" id="PF00560">
    <property type="entry name" value="LRR_1"/>
    <property type="match status" value="1"/>
</dbReference>
<dbReference type="FunFam" id="3.80.10.10:FF:000400">
    <property type="entry name" value="Nuclear pore complex protein NUP107"/>
    <property type="match status" value="1"/>
</dbReference>
<dbReference type="Pfam" id="PF08263">
    <property type="entry name" value="LRRNT_2"/>
    <property type="match status" value="1"/>
</dbReference>
<dbReference type="InterPro" id="IPR053211">
    <property type="entry name" value="DNA_repair-toleration"/>
</dbReference>
<dbReference type="GO" id="GO:0016020">
    <property type="term" value="C:membrane"/>
    <property type="evidence" value="ECO:0007669"/>
    <property type="project" value="UniProtKB-SubCell"/>
</dbReference>
<sequence>MFTNLFILVLLISFPDLPSSIKHDTETDHQAPIAFKAEINDPLNSLISWNSSIHFCQWNGITCARRHQRVIGLNLANQNLTGLILPHVENLSFLRYSPPELGSLYRLKVFAISRNNITGPVPSNFGNLSSLTRLYGGSNDLTGEIPGALGSLTRLELFAFGENRLTGLIHSTIFNLSNVLVFDLTANQIQSTLPPDIASTLPNLEFFSVGINLFTGSIPISFSNARKSRYLHVGYNRLSGEVPSFSKLNKLTVLALLGNLFDDLSFISSLSNATYLASLGMDDNNFQG</sequence>